<name>A0AAD1SEI9_PELCU</name>
<gene>
    <name evidence="2" type="ORF">PECUL_23A009987</name>
</gene>
<dbReference type="Gene3D" id="3.30.250.20">
    <property type="entry name" value="L1 transposable element, C-terminal domain"/>
    <property type="match status" value="1"/>
</dbReference>
<proteinExistence type="predicted"/>
<dbReference type="Proteomes" id="UP001295444">
    <property type="component" value="Chromosome 06"/>
</dbReference>
<evidence type="ECO:0000256" key="1">
    <source>
        <dbReference type="SAM" id="MobiDB-lite"/>
    </source>
</evidence>
<feature type="region of interest" description="Disordered" evidence="1">
    <location>
        <begin position="124"/>
        <end position="149"/>
    </location>
</feature>
<dbReference type="AlphaFoldDB" id="A0AAD1SEI9"/>
<evidence type="ECO:0000313" key="3">
    <source>
        <dbReference type="Proteomes" id="UP001295444"/>
    </source>
</evidence>
<dbReference type="EMBL" id="OW240917">
    <property type="protein sequence ID" value="CAH2299912.1"/>
    <property type="molecule type" value="Genomic_DNA"/>
</dbReference>
<keyword evidence="3" id="KW-1185">Reference proteome</keyword>
<reference evidence="2" key="1">
    <citation type="submission" date="2022-03" db="EMBL/GenBank/DDBJ databases">
        <authorList>
            <person name="Alioto T."/>
            <person name="Alioto T."/>
            <person name="Gomez Garrido J."/>
        </authorList>
    </citation>
    <scope>NUCLEOTIDE SEQUENCE</scope>
</reference>
<protein>
    <submittedName>
        <fullName evidence="2">Uncharacterized protein</fullName>
    </submittedName>
</protein>
<accession>A0AAD1SEI9</accession>
<evidence type="ECO:0000313" key="2">
    <source>
        <dbReference type="EMBL" id="CAH2299912.1"/>
    </source>
</evidence>
<sequence length="149" mass="16738">MHAYAPGIPSDMLLVDRILPPLHDAHYFHIKDLVHRSFRSQTDPHPEYPGVRIMADLSAATLRRRRTFNTVMAELRNLGIKYRWGYPTKLSITKGRENVMVHTPEEGKKLLQEWGLHTGQTSRAAMSPCHTAPPSTAQVPGLGHAADIN</sequence>
<organism evidence="2 3">
    <name type="scientific">Pelobates cultripes</name>
    <name type="common">Western spadefoot toad</name>
    <dbReference type="NCBI Taxonomy" id="61616"/>
    <lineage>
        <taxon>Eukaryota</taxon>
        <taxon>Metazoa</taxon>
        <taxon>Chordata</taxon>
        <taxon>Craniata</taxon>
        <taxon>Vertebrata</taxon>
        <taxon>Euteleostomi</taxon>
        <taxon>Amphibia</taxon>
        <taxon>Batrachia</taxon>
        <taxon>Anura</taxon>
        <taxon>Pelobatoidea</taxon>
        <taxon>Pelobatidae</taxon>
        <taxon>Pelobates</taxon>
    </lineage>
</organism>
<dbReference type="InterPro" id="IPR042566">
    <property type="entry name" value="L1_C"/>
</dbReference>